<dbReference type="AlphaFoldDB" id="A0A444XH70"/>
<evidence type="ECO:0000256" key="9">
    <source>
        <dbReference type="ARBA" id="ARBA00023180"/>
    </source>
</evidence>
<evidence type="ECO:0000256" key="8">
    <source>
        <dbReference type="ARBA" id="ARBA00023170"/>
    </source>
</evidence>
<evidence type="ECO:0000256" key="2">
    <source>
        <dbReference type="ARBA" id="ARBA00007456"/>
    </source>
</evidence>
<keyword evidence="7 13" id="KW-1015">Disulfide bond</keyword>
<dbReference type="EMBL" id="CP031001">
    <property type="protein sequence ID" value="QHN76755.1"/>
    <property type="molecule type" value="Genomic_DNA"/>
</dbReference>
<evidence type="ECO:0000313" key="16">
    <source>
        <dbReference type="EMBL" id="QHN76755.1"/>
    </source>
</evidence>
<evidence type="ECO:0000256" key="13">
    <source>
        <dbReference type="PIRSR" id="PIRSR601929-3"/>
    </source>
</evidence>
<evidence type="ECO:0000259" key="15">
    <source>
        <dbReference type="SMART" id="SM00835"/>
    </source>
</evidence>
<evidence type="ECO:0000313" key="17">
    <source>
        <dbReference type="EMBL" id="RYQ88760.1"/>
    </source>
</evidence>
<dbReference type="PRINTS" id="PR00325">
    <property type="entry name" value="GERMIN"/>
</dbReference>
<feature type="binding site" evidence="11">
    <location>
        <position position="107"/>
    </location>
    <ligand>
        <name>oxalate</name>
        <dbReference type="ChEBI" id="CHEBI:30623"/>
    </ligand>
</feature>
<evidence type="ECO:0000313" key="18">
    <source>
        <dbReference type="Proteomes" id="UP000289738"/>
    </source>
</evidence>
<keyword evidence="3 14" id="KW-0052">Apoplast</keyword>
<keyword evidence="8" id="KW-0675">Receptor</keyword>
<dbReference type="SMR" id="A0A444XH70"/>
<feature type="domain" description="Cupin type-1" evidence="15">
    <location>
        <begin position="50"/>
        <end position="198"/>
    </location>
</feature>
<evidence type="ECO:0000256" key="12">
    <source>
        <dbReference type="PIRSR" id="PIRSR601929-2"/>
    </source>
</evidence>
<dbReference type="SUPFAM" id="SSF51182">
    <property type="entry name" value="RmlC-like cupins"/>
    <property type="match status" value="1"/>
</dbReference>
<dbReference type="Gramene" id="arahy.Tifrunner.gnm2.ann2.Ah19g142400.1">
    <property type="protein sequence ID" value="arahy.Tifrunner.gnm2.ann2.Ah19g142400.1-CDS-1"/>
    <property type="gene ID" value="arahy.Tifrunner.gnm2.ann2.Ah19g142400"/>
</dbReference>
<feature type="signal peptide" evidence="14">
    <location>
        <begin position="1"/>
        <end position="21"/>
    </location>
</feature>
<feature type="binding site" evidence="12">
    <location>
        <position position="107"/>
    </location>
    <ligand>
        <name>Mn(2+)</name>
        <dbReference type="ChEBI" id="CHEBI:29035"/>
    </ligand>
</feature>
<dbReference type="FunFam" id="2.60.120.10:FF:000047">
    <property type="entry name" value="Auxin-binding protein ABP19a"/>
    <property type="match status" value="1"/>
</dbReference>
<dbReference type="STRING" id="3818.A0A444XH70"/>
<reference evidence="17 18" key="1">
    <citation type="submission" date="2019-01" db="EMBL/GenBank/DDBJ databases">
        <title>Sequencing of cultivated peanut Arachis hypogaea provides insights into genome evolution and oil improvement.</title>
        <authorList>
            <person name="Chen X."/>
        </authorList>
    </citation>
    <scope>NUCLEOTIDE SEQUENCE [LARGE SCALE GENOMIC DNA]</scope>
    <source>
        <strain evidence="18">cv. Fuhuasheng</strain>
        <strain evidence="17">GDAAS-fuhuasheng2018</strain>
        <tissue evidence="17">Leaves</tissue>
    </source>
</reference>
<feature type="disulfide bond" evidence="13">
    <location>
        <begin position="23"/>
        <end position="38"/>
    </location>
</feature>
<dbReference type="PROSITE" id="PS00725">
    <property type="entry name" value="GERMIN"/>
    <property type="match status" value="1"/>
</dbReference>
<dbReference type="EMBL" id="SDMP01000019">
    <property type="protein sequence ID" value="RYQ88760.1"/>
    <property type="molecule type" value="Genomic_DNA"/>
</dbReference>
<keyword evidence="6 14" id="KW-0732">Signal</keyword>
<comment type="similarity">
    <text evidence="2 14">Belongs to the germin family.</text>
</comment>
<proteinExistence type="inferred from homology"/>
<reference evidence="16 19" key="2">
    <citation type="submission" date="2020-01" db="EMBL/GenBank/DDBJ databases">
        <title>Genome sequence of Arachis hypogaea, cultivar Shitouqi.</title>
        <authorList>
            <person name="Zhuang W."/>
            <person name="Chen H."/>
            <person name="Varshney R."/>
            <person name="Wang D."/>
            <person name="Ming R."/>
        </authorList>
    </citation>
    <scope>NUCLEOTIDE SEQUENCE [LARGE SCALE GENOMIC DNA]</scope>
    <source>
        <tissue evidence="16">Young leaf</tissue>
    </source>
</reference>
<evidence type="ECO:0000256" key="3">
    <source>
        <dbReference type="ARBA" id="ARBA00022523"/>
    </source>
</evidence>
<feature type="chain" id="PRO_5034139169" description="Germin-like protein" evidence="14">
    <location>
        <begin position="22"/>
        <end position="208"/>
    </location>
</feature>
<keyword evidence="18" id="KW-1185">Reference proteome</keyword>
<dbReference type="InterPro" id="IPR001929">
    <property type="entry name" value="Germin"/>
</dbReference>
<dbReference type="Pfam" id="PF00190">
    <property type="entry name" value="Cupin_1"/>
    <property type="match status" value="1"/>
</dbReference>
<evidence type="ECO:0000256" key="14">
    <source>
        <dbReference type="RuleBase" id="RU366015"/>
    </source>
</evidence>
<keyword evidence="9" id="KW-0325">Glycoprotein</keyword>
<feature type="binding site" evidence="12">
    <location>
        <position position="100"/>
    </location>
    <ligand>
        <name>Mn(2+)</name>
        <dbReference type="ChEBI" id="CHEBI:29035"/>
    </ligand>
</feature>
<dbReference type="GO" id="GO:0048046">
    <property type="term" value="C:apoplast"/>
    <property type="evidence" value="ECO:0007669"/>
    <property type="project" value="UniProtKB-SubCell"/>
</dbReference>
<evidence type="ECO:0000313" key="19">
    <source>
        <dbReference type="Proteomes" id="UP000464620"/>
    </source>
</evidence>
<dbReference type="Proteomes" id="UP000289738">
    <property type="component" value="Chromosome B09"/>
</dbReference>
<evidence type="ECO:0000256" key="7">
    <source>
        <dbReference type="ARBA" id="ARBA00023157"/>
    </source>
</evidence>
<feature type="binding site" evidence="12">
    <location>
        <position position="146"/>
    </location>
    <ligand>
        <name>Mn(2+)</name>
        <dbReference type="ChEBI" id="CHEBI:29035"/>
    </ligand>
</feature>
<sequence length="208" mass="21792">MFTIFFLFALVFSGSHVAVQGYCVADLGAAQTTTGYPCKPTKSVKIEDFSTTLQPQNTNFSKAFNISLSPAFVGQIPGLNGLGFAAAKLDLFAGGIVPLHSHPDASEMLLVTDGKITAGFISPDNTVFVKTITKGDVMVLPQGLLHFQLNSGEGSATAFLAFSSPNPSAQFVDVALFASALNSAFVTKTTYISPAEVKRLKGVFGGQG</sequence>
<dbReference type="InterPro" id="IPR006045">
    <property type="entry name" value="Cupin_1"/>
</dbReference>
<evidence type="ECO:0000256" key="10">
    <source>
        <dbReference type="ARBA" id="ARBA00023211"/>
    </source>
</evidence>
<dbReference type="InterPro" id="IPR011051">
    <property type="entry name" value="RmlC_Cupin_sf"/>
</dbReference>
<dbReference type="SMART" id="SM00835">
    <property type="entry name" value="Cupin_1"/>
    <property type="match status" value="1"/>
</dbReference>
<gene>
    <name evidence="17" type="ORF">Ahy_B09g095763</name>
    <name evidence="16" type="ORF">DS421_19g646710</name>
</gene>
<accession>A0A444XH70</accession>
<keyword evidence="4 14" id="KW-0964">Secreted</keyword>
<evidence type="ECO:0000256" key="11">
    <source>
        <dbReference type="PIRSR" id="PIRSR601929-1"/>
    </source>
</evidence>
<dbReference type="CDD" id="cd02241">
    <property type="entry name" value="cupin_OxOx"/>
    <property type="match status" value="1"/>
</dbReference>
<evidence type="ECO:0000256" key="5">
    <source>
        <dbReference type="ARBA" id="ARBA00022723"/>
    </source>
</evidence>
<dbReference type="InterPro" id="IPR014710">
    <property type="entry name" value="RmlC-like_jellyroll"/>
</dbReference>
<dbReference type="Gene3D" id="2.60.120.10">
    <property type="entry name" value="Jelly Rolls"/>
    <property type="match status" value="1"/>
</dbReference>
<comment type="subcellular location">
    <subcellularLocation>
        <location evidence="1 14">Secreted</location>
        <location evidence="1 14">Extracellular space</location>
        <location evidence="1 14">Apoplast</location>
    </subcellularLocation>
</comment>
<organism evidence="17 18">
    <name type="scientific">Arachis hypogaea</name>
    <name type="common">Peanut</name>
    <dbReference type="NCBI Taxonomy" id="3818"/>
    <lineage>
        <taxon>Eukaryota</taxon>
        <taxon>Viridiplantae</taxon>
        <taxon>Streptophyta</taxon>
        <taxon>Embryophyta</taxon>
        <taxon>Tracheophyta</taxon>
        <taxon>Spermatophyta</taxon>
        <taxon>Magnoliopsida</taxon>
        <taxon>eudicotyledons</taxon>
        <taxon>Gunneridae</taxon>
        <taxon>Pentapetalae</taxon>
        <taxon>rosids</taxon>
        <taxon>fabids</taxon>
        <taxon>Fabales</taxon>
        <taxon>Fabaceae</taxon>
        <taxon>Papilionoideae</taxon>
        <taxon>50 kb inversion clade</taxon>
        <taxon>dalbergioids sensu lato</taxon>
        <taxon>Dalbergieae</taxon>
        <taxon>Pterocarpus clade</taxon>
        <taxon>Arachis</taxon>
    </lineage>
</organism>
<dbReference type="PANTHER" id="PTHR31238">
    <property type="entry name" value="GERMIN-LIKE PROTEIN SUBFAMILY 3 MEMBER 3"/>
    <property type="match status" value="1"/>
</dbReference>
<dbReference type="OrthoDB" id="1921208at2759"/>
<evidence type="ECO:0000256" key="6">
    <source>
        <dbReference type="ARBA" id="ARBA00022729"/>
    </source>
</evidence>
<feature type="binding site" evidence="11">
    <location>
        <position position="102"/>
    </location>
    <ligand>
        <name>oxalate</name>
        <dbReference type="ChEBI" id="CHEBI:30623"/>
    </ligand>
</feature>
<evidence type="ECO:0000256" key="4">
    <source>
        <dbReference type="ARBA" id="ARBA00022525"/>
    </source>
</evidence>
<dbReference type="GO" id="GO:0030145">
    <property type="term" value="F:manganese ion binding"/>
    <property type="evidence" value="ECO:0007669"/>
    <property type="project" value="UniProtKB-UniRule"/>
</dbReference>
<dbReference type="Proteomes" id="UP000464620">
    <property type="component" value="Chromosome B09"/>
</dbReference>
<keyword evidence="5 11" id="KW-0479">Metal-binding</keyword>
<keyword evidence="10 11" id="KW-0464">Manganese</keyword>
<protein>
    <recommendedName>
        <fullName evidence="14">Germin-like protein</fullName>
    </recommendedName>
</protein>
<name>A0A444XH70_ARAHY</name>
<dbReference type="InterPro" id="IPR019780">
    <property type="entry name" value="Germin_Mn-BS"/>
</dbReference>
<evidence type="ECO:0000256" key="1">
    <source>
        <dbReference type="ARBA" id="ARBA00004271"/>
    </source>
</evidence>
<feature type="binding site" evidence="12">
    <location>
        <position position="102"/>
    </location>
    <ligand>
        <name>Mn(2+)</name>
        <dbReference type="ChEBI" id="CHEBI:29035"/>
    </ligand>
</feature>